<organism evidence="1 2">
    <name type="scientific">Clostridium chromiireducens</name>
    <dbReference type="NCBI Taxonomy" id="225345"/>
    <lineage>
        <taxon>Bacteria</taxon>
        <taxon>Bacillati</taxon>
        <taxon>Bacillota</taxon>
        <taxon>Clostridia</taxon>
        <taxon>Eubacteriales</taxon>
        <taxon>Clostridiaceae</taxon>
        <taxon>Clostridium</taxon>
    </lineage>
</organism>
<accession>A0A964W2Y8</accession>
<gene>
    <name evidence="1" type="ORF">GKZ28_13090</name>
</gene>
<protein>
    <submittedName>
        <fullName evidence="1">Uncharacterized protein</fullName>
    </submittedName>
</protein>
<sequence length="347" mass="40774">MPDITVTPELASIIKRERSNVTPRLSAKDLSTDIGKSETYISTLERGNIKKIDEDTFIQIFKKIKNVSEKEFNKYLENIFKDGLATRELTDEEKDNQKWMYQLNYIIRKIPIPQSVVDFINESLNELQKTTIDLTNKINENTYCKNKENYEDNKLYVSNNGGWSYKFNLSNDIITRILSRETKSINYIKMLGIIYNIFLLKGEDDSTASEYAREFLQKHKFYDLEEITDARQQQKHKESNTTTSDFSFELPKYELEFDDSLNNISKYINRLRDLKIDLAYSVVRTAEDNLTQYNKDGFIDILYTIPFGKLLNDCSKEQKQEFLNRLFDLIKETKEKASINNTTKDPD</sequence>
<dbReference type="RefSeq" id="WP_160359512.1">
    <property type="nucleotide sequence ID" value="NZ_WSRQ01000019.1"/>
</dbReference>
<proteinExistence type="predicted"/>
<name>A0A964W2Y8_9CLOT</name>
<reference evidence="1" key="1">
    <citation type="submission" date="2019-12" db="EMBL/GenBank/DDBJ databases">
        <title>Microbes associate with the intestines of laboratory mice.</title>
        <authorList>
            <person name="Navarre W."/>
            <person name="Wong E."/>
        </authorList>
    </citation>
    <scope>NUCLEOTIDE SEQUENCE</scope>
    <source>
        <strain evidence="1">NM79_F5</strain>
    </source>
</reference>
<evidence type="ECO:0000313" key="1">
    <source>
        <dbReference type="EMBL" id="MVX64628.1"/>
    </source>
</evidence>
<comment type="caution">
    <text evidence="1">The sequence shown here is derived from an EMBL/GenBank/DDBJ whole genome shotgun (WGS) entry which is preliminary data.</text>
</comment>
<dbReference type="Proteomes" id="UP000656077">
    <property type="component" value="Unassembled WGS sequence"/>
</dbReference>
<evidence type="ECO:0000313" key="2">
    <source>
        <dbReference type="Proteomes" id="UP000656077"/>
    </source>
</evidence>
<dbReference type="EMBL" id="WSRQ01000019">
    <property type="protein sequence ID" value="MVX64628.1"/>
    <property type="molecule type" value="Genomic_DNA"/>
</dbReference>
<dbReference type="AlphaFoldDB" id="A0A964W2Y8"/>